<dbReference type="InterPro" id="IPR051698">
    <property type="entry name" value="Transposase_11-like"/>
</dbReference>
<evidence type="ECO:0000259" key="1">
    <source>
        <dbReference type="Pfam" id="PF13808"/>
    </source>
</evidence>
<organism evidence="2 3">
    <name type="scientific">Rubrivirga litoralis</name>
    <dbReference type="NCBI Taxonomy" id="3075598"/>
    <lineage>
        <taxon>Bacteria</taxon>
        <taxon>Pseudomonadati</taxon>
        <taxon>Rhodothermota</taxon>
        <taxon>Rhodothermia</taxon>
        <taxon>Rhodothermales</taxon>
        <taxon>Rubricoccaceae</taxon>
        <taxon>Rubrivirga</taxon>
    </lineage>
</organism>
<dbReference type="InterPro" id="IPR032806">
    <property type="entry name" value="YbfD_N"/>
</dbReference>
<protein>
    <submittedName>
        <fullName evidence="2">ISAs1 family transposase</fullName>
    </submittedName>
</protein>
<evidence type="ECO:0000313" key="3">
    <source>
        <dbReference type="Proteomes" id="UP001267426"/>
    </source>
</evidence>
<dbReference type="Pfam" id="PF13808">
    <property type="entry name" value="DDE_Tnp_1_assoc"/>
    <property type="match status" value="1"/>
</dbReference>
<evidence type="ECO:0000313" key="2">
    <source>
        <dbReference type="EMBL" id="MDT0631580.1"/>
    </source>
</evidence>
<dbReference type="Proteomes" id="UP001267426">
    <property type="component" value="Unassembled WGS sequence"/>
</dbReference>
<sequence>MTLLDHLATVPDPRRPQGLRHPLHAILAGAVMATMSGHHGYRPISRFLRDNADALREHLGFKRHALPSHVTVRAVLQAVDPAALSAAFRAWATARLPDGEVLAVDAKAVRSTVSGHDADGRPTTEQDFVALVSAYGVRSGIVASATAYRNGDTSEVAAAQDLVADLAAALDLRGTTVTLDALHCTKKRSAASGTPAASGSSS</sequence>
<gene>
    <name evidence="2" type="ORF">RM540_07440</name>
</gene>
<dbReference type="EMBL" id="JAVRHT010000014">
    <property type="protein sequence ID" value="MDT0631580.1"/>
    <property type="molecule type" value="Genomic_DNA"/>
</dbReference>
<reference evidence="2 3" key="1">
    <citation type="submission" date="2023-09" db="EMBL/GenBank/DDBJ databases">
        <authorList>
            <person name="Rey-Velasco X."/>
        </authorList>
    </citation>
    <scope>NUCLEOTIDE SEQUENCE [LARGE SCALE GENOMIC DNA]</scope>
    <source>
        <strain evidence="2 3">F394</strain>
    </source>
</reference>
<comment type="caution">
    <text evidence="2">The sequence shown here is derived from an EMBL/GenBank/DDBJ whole genome shotgun (WGS) entry which is preliminary data.</text>
</comment>
<dbReference type="PANTHER" id="PTHR30298">
    <property type="entry name" value="H REPEAT-ASSOCIATED PREDICTED TRANSPOSASE"/>
    <property type="match status" value="1"/>
</dbReference>
<dbReference type="InterPro" id="IPR047647">
    <property type="entry name" value="ISAs1_transpos"/>
</dbReference>
<name>A0ABU3BQN8_9BACT</name>
<dbReference type="PANTHER" id="PTHR30298:SF0">
    <property type="entry name" value="PROTEIN YBFL-RELATED"/>
    <property type="match status" value="1"/>
</dbReference>
<accession>A0ABU3BQN8</accession>
<dbReference type="NCBIfam" id="NF033564">
    <property type="entry name" value="transpos_ISAs1"/>
    <property type="match status" value="1"/>
</dbReference>
<keyword evidence="3" id="KW-1185">Reference proteome</keyword>
<proteinExistence type="predicted"/>
<feature type="domain" description="H repeat-associated protein N-terminal" evidence="1">
    <location>
        <begin position="4"/>
        <end position="92"/>
    </location>
</feature>